<reference evidence="2 3" key="1">
    <citation type="journal article" date="2023" name="Commun. Biol.">
        <title>Reorganization of the ancestral sex-determining regions during the evolution of trioecy in Pleodorina starrii.</title>
        <authorList>
            <person name="Takahashi K."/>
            <person name="Suzuki S."/>
            <person name="Kawai-Toyooka H."/>
            <person name="Yamamoto K."/>
            <person name="Hamaji T."/>
            <person name="Ootsuki R."/>
            <person name="Yamaguchi H."/>
            <person name="Kawachi M."/>
            <person name="Higashiyama T."/>
            <person name="Nozaki H."/>
        </authorList>
    </citation>
    <scope>NUCLEOTIDE SEQUENCE [LARGE SCALE GENOMIC DNA]</scope>
    <source>
        <strain evidence="2 3">NIES-4479</strain>
    </source>
</reference>
<feature type="region of interest" description="Disordered" evidence="1">
    <location>
        <begin position="506"/>
        <end position="537"/>
    </location>
</feature>
<dbReference type="SUPFAM" id="SSF53335">
    <property type="entry name" value="S-adenosyl-L-methionine-dependent methyltransferases"/>
    <property type="match status" value="1"/>
</dbReference>
<organism evidence="2 3">
    <name type="scientific">Pleodorina starrii</name>
    <dbReference type="NCBI Taxonomy" id="330485"/>
    <lineage>
        <taxon>Eukaryota</taxon>
        <taxon>Viridiplantae</taxon>
        <taxon>Chlorophyta</taxon>
        <taxon>core chlorophytes</taxon>
        <taxon>Chlorophyceae</taxon>
        <taxon>CS clade</taxon>
        <taxon>Chlamydomonadales</taxon>
        <taxon>Volvocaceae</taxon>
        <taxon>Pleodorina</taxon>
    </lineage>
</organism>
<protein>
    <submittedName>
        <fullName evidence="2">Uncharacterized protein</fullName>
    </submittedName>
</protein>
<feature type="compositionally biased region" description="Low complexity" evidence="1">
    <location>
        <begin position="332"/>
        <end position="360"/>
    </location>
</feature>
<name>A0A9W6BIC9_9CHLO</name>
<evidence type="ECO:0000313" key="3">
    <source>
        <dbReference type="Proteomes" id="UP001165080"/>
    </source>
</evidence>
<dbReference type="PANTHER" id="PTHR14614:SF132">
    <property type="entry name" value="PROTEIN-LYSINE METHYLTRANSFERASE C42C1.13"/>
    <property type="match status" value="1"/>
</dbReference>
<sequence>MPHPASSLPLLRRAASRGFQLRIAAVSGHRAEMPLRLNGSISRPRLRSRQQQQLPGCSPISRPTLTAVPKSRRSLAGATTTVTMAQPASAAGTPTSSSSSSSAALLAAAAAVATAAGSGLGRLGSTSTTAAAAPAAAAAATSASTTTTSPAPPLEGTPVPWASLGPSLDLIQQRFRVGSSTFRLLAPRDVDAVMDMYLDKGLLDADPYWTRAWPSAIALAATVLSRPELVAGKVVADLGAGLGLAGMAAAIAGAREVVLLDREPAALQCALLSAAATGLDSDLPDLYSESDQDPDLGPLRRRRVVEPLPADQLPPYAALQLTPGYRHLLPQEQEQQQGQQQQQGQGQQQQQGQGDEAAGADGEGHRQQQQQQQREREREWAVLMALAKSLGREPPPAQRRPAPAPAGSSAQALNPQGVQEEGGSGDRGGAVGAVGEPASTSEDPREEPHLSSSPCWSPEDGIGSCAGSSSSNSSSSNSSNCSGIASSSGSSSASVLRAHVFDWTAPPDMARLLPPPPQQQQQREQPGPGRGRSKGGGVVRQRRFDVVLACDVLYEDAAVGPISGLMPLLLEPDGGRLLLADPPNRTVRNRERFLEELRGGPLRLAVEECSLQQCEVSKLDNEMAGGLAPTAETVPVQFLVFRSSLGNDTVGLKL</sequence>
<feature type="compositionally biased region" description="Gly residues" evidence="1">
    <location>
        <begin position="528"/>
        <end position="537"/>
    </location>
</feature>
<feature type="region of interest" description="Disordered" evidence="1">
    <location>
        <begin position="332"/>
        <end position="489"/>
    </location>
</feature>
<comment type="caution">
    <text evidence="2">The sequence shown here is derived from an EMBL/GenBank/DDBJ whole genome shotgun (WGS) entry which is preliminary data.</text>
</comment>
<feature type="compositionally biased region" description="Low complexity" evidence="1">
    <location>
        <begin position="405"/>
        <end position="419"/>
    </location>
</feature>
<dbReference type="InterPro" id="IPR019410">
    <property type="entry name" value="Methyltransf_16"/>
</dbReference>
<evidence type="ECO:0000256" key="1">
    <source>
        <dbReference type="SAM" id="MobiDB-lite"/>
    </source>
</evidence>
<accession>A0A9W6BIC9</accession>
<dbReference type="Gene3D" id="3.40.50.150">
    <property type="entry name" value="Vaccinia Virus protein VP39"/>
    <property type="match status" value="2"/>
</dbReference>
<dbReference type="Proteomes" id="UP001165080">
    <property type="component" value="Unassembled WGS sequence"/>
</dbReference>
<feature type="compositionally biased region" description="Low complexity" evidence="1">
    <location>
        <begin position="461"/>
        <end position="489"/>
    </location>
</feature>
<evidence type="ECO:0000313" key="2">
    <source>
        <dbReference type="EMBL" id="GLC52766.1"/>
    </source>
</evidence>
<keyword evidence="3" id="KW-1185">Reference proteome</keyword>
<feature type="region of interest" description="Disordered" evidence="1">
    <location>
        <begin position="35"/>
        <end position="97"/>
    </location>
</feature>
<dbReference type="AlphaFoldDB" id="A0A9W6BIC9"/>
<proteinExistence type="predicted"/>
<gene>
    <name evidence="2" type="primary">PLEST011226</name>
    <name evidence="2" type="ORF">PLESTB_000665800</name>
</gene>
<feature type="compositionally biased region" description="Low complexity" evidence="1">
    <location>
        <begin position="88"/>
        <end position="97"/>
    </location>
</feature>
<feature type="compositionally biased region" description="Pro residues" evidence="1">
    <location>
        <begin position="393"/>
        <end position="404"/>
    </location>
</feature>
<feature type="compositionally biased region" description="Gly residues" evidence="1">
    <location>
        <begin position="420"/>
        <end position="432"/>
    </location>
</feature>
<feature type="compositionally biased region" description="Polar residues" evidence="1">
    <location>
        <begin position="77"/>
        <end position="86"/>
    </location>
</feature>
<dbReference type="PANTHER" id="PTHR14614">
    <property type="entry name" value="HEPATOCELLULAR CARCINOMA-ASSOCIATED ANTIGEN"/>
    <property type="match status" value="1"/>
</dbReference>
<dbReference type="InterPro" id="IPR029063">
    <property type="entry name" value="SAM-dependent_MTases_sf"/>
</dbReference>
<dbReference type="EMBL" id="BRXU01000006">
    <property type="protein sequence ID" value="GLC52766.1"/>
    <property type="molecule type" value="Genomic_DNA"/>
</dbReference>